<proteinExistence type="predicted"/>
<gene>
    <name evidence="1" type="ORF">QQ055_01015</name>
</gene>
<comment type="caution">
    <text evidence="1">The sequence shown here is derived from an EMBL/GenBank/DDBJ whole genome shotgun (WGS) entry which is preliminary data.</text>
</comment>
<keyword evidence="2" id="KW-1185">Reference proteome</keyword>
<keyword evidence="1" id="KW-0808">Transferase</keyword>
<dbReference type="EMBL" id="JASVEJ010000003">
    <property type="protein sequence ID" value="MDL5056058.1"/>
    <property type="molecule type" value="Genomic_DNA"/>
</dbReference>
<accession>A0ABT7LVK6</accession>
<sequence length="695" mass="80099">MISSSQPIAIELDRIVSLCQQSPIGKRLPGALYIHRSALSHLDPQLQAYANAARAIAPTLTEFTLIKFHYDRPKISYLFYPDFDSDPHPQLVTSWQIDLANQTLGDRDYTTSDNPPILHRKETFVAPDYPGYETFAELTRQEEAIGLLDKRRGMAIGTLQNWLDCLAEFGVEIHDHQVIQSPEFDRRSVLPRIERHKAAIPRKDVSRPVRLALEAELFAPEATFFDYGCGYGGDVERLHEKGIVSAGWDPYYQPDAPLVSADIVNLGYVINVIECQAERREALIKAWELTQQVLIVSAQVLINERTDGQIAYGDGIITRRNTFQKYYEQEELKVYIDQVLEVDAVPVGLGVYFVFRDRTRATSFRASRFHSRASTPRIRQPSKRFEDYQELVAPVMTFFTERGRLPYKGELSTEAEILDEFRTYRRAFQLILQVTQAEEWDALSDRRRDDLLVYIALTQFGNRPKKISEFSPLVQNDIKSLFGSYRTACILADQMLFSIGDLNFVKKCCQHTPVGKQSKRAFSVHRRYLDTLDPRLRLYEGCANRTIGRLENVTTIKFHTDRPKISYHYYPDFDTDPHPVLHTSMQIDLRDLTVSYKDYSTLKDPPILHQKDRLVGSDYPNADKWIELTQTEASWGLYQNEQAIRTRQGWLQCLAEHCATIENHQLIYRQDADPEALKLAKAAHQTFAQEFNRVD</sequence>
<name>A0ABT7LVK6_9CYAN</name>
<protein>
    <submittedName>
        <fullName evidence="1">DNA phosphorothioation-associated putative methyltransferase</fullName>
    </submittedName>
</protein>
<dbReference type="InterPro" id="IPR024019">
    <property type="entry name" value="CHP04096"/>
</dbReference>
<reference evidence="1 2" key="1">
    <citation type="submission" date="2023-06" db="EMBL/GenBank/DDBJ databases">
        <title>Whole genome sequence of Oscillatoria calcuttensis NRMC-F 0142.</title>
        <authorList>
            <person name="Shakena Fathima T."/>
            <person name="Muralitharan G."/>
            <person name="Thajuddin N."/>
        </authorList>
    </citation>
    <scope>NUCLEOTIDE SEQUENCE [LARGE SCALE GENOMIC DNA]</scope>
    <source>
        <strain evidence="1 2">NRMC-F 0142</strain>
    </source>
</reference>
<evidence type="ECO:0000313" key="1">
    <source>
        <dbReference type="EMBL" id="MDL5056058.1"/>
    </source>
</evidence>
<dbReference type="RefSeq" id="WP_286004076.1">
    <property type="nucleotide sequence ID" value="NZ_JASVEJ010000003.1"/>
</dbReference>
<dbReference type="GO" id="GO:0008168">
    <property type="term" value="F:methyltransferase activity"/>
    <property type="evidence" value="ECO:0007669"/>
    <property type="project" value="UniProtKB-KW"/>
</dbReference>
<evidence type="ECO:0000313" key="2">
    <source>
        <dbReference type="Proteomes" id="UP001230986"/>
    </source>
</evidence>
<dbReference type="GO" id="GO:0032259">
    <property type="term" value="P:methylation"/>
    <property type="evidence" value="ECO:0007669"/>
    <property type="project" value="UniProtKB-KW"/>
</dbReference>
<keyword evidence="1" id="KW-0489">Methyltransferase</keyword>
<organism evidence="1 2">
    <name type="scientific">Geitlerinema calcuttense NRMC-F 0142</name>
    <dbReference type="NCBI Taxonomy" id="2922238"/>
    <lineage>
        <taxon>Bacteria</taxon>
        <taxon>Bacillati</taxon>
        <taxon>Cyanobacteriota</taxon>
        <taxon>Cyanophyceae</taxon>
        <taxon>Geitlerinematales</taxon>
        <taxon>Geitlerinemataceae</taxon>
        <taxon>Geitlerinema</taxon>
    </lineage>
</organism>
<dbReference type="Proteomes" id="UP001230986">
    <property type="component" value="Unassembled WGS sequence"/>
</dbReference>
<dbReference type="NCBIfam" id="TIGR04096">
    <property type="entry name" value="dnd_rel_methyl"/>
    <property type="match status" value="2"/>
</dbReference>